<accession>A0A0L7QYS4</accession>
<proteinExistence type="predicted"/>
<dbReference type="EMBL" id="KQ414685">
    <property type="protein sequence ID" value="KOC63779.1"/>
    <property type="molecule type" value="Genomic_DNA"/>
</dbReference>
<evidence type="ECO:0000313" key="2">
    <source>
        <dbReference type="Proteomes" id="UP000053825"/>
    </source>
</evidence>
<gene>
    <name evidence="1" type="ORF">WH47_01109</name>
</gene>
<dbReference type="AlphaFoldDB" id="A0A0L7QYS4"/>
<dbReference type="Proteomes" id="UP000053825">
    <property type="component" value="Unassembled WGS sequence"/>
</dbReference>
<protein>
    <submittedName>
        <fullName evidence="1">Uncharacterized protein</fullName>
    </submittedName>
</protein>
<sequence>MGGEVGRRDRQEAVVSERKEELFTYDTGSTSSFCSVVSLGETRSRAILPNSAHANIDRLNRTRFLVLYLAYVRA</sequence>
<evidence type="ECO:0000313" key="1">
    <source>
        <dbReference type="EMBL" id="KOC63779.1"/>
    </source>
</evidence>
<organism evidence="1 2">
    <name type="scientific">Habropoda laboriosa</name>
    <dbReference type="NCBI Taxonomy" id="597456"/>
    <lineage>
        <taxon>Eukaryota</taxon>
        <taxon>Metazoa</taxon>
        <taxon>Ecdysozoa</taxon>
        <taxon>Arthropoda</taxon>
        <taxon>Hexapoda</taxon>
        <taxon>Insecta</taxon>
        <taxon>Pterygota</taxon>
        <taxon>Neoptera</taxon>
        <taxon>Endopterygota</taxon>
        <taxon>Hymenoptera</taxon>
        <taxon>Apocrita</taxon>
        <taxon>Aculeata</taxon>
        <taxon>Apoidea</taxon>
        <taxon>Anthophila</taxon>
        <taxon>Apidae</taxon>
        <taxon>Habropoda</taxon>
    </lineage>
</organism>
<reference evidence="1 2" key="1">
    <citation type="submission" date="2015-07" db="EMBL/GenBank/DDBJ databases">
        <title>The genome of Habropoda laboriosa.</title>
        <authorList>
            <person name="Pan H."/>
            <person name="Kapheim K."/>
        </authorList>
    </citation>
    <scope>NUCLEOTIDE SEQUENCE [LARGE SCALE GENOMIC DNA]</scope>
    <source>
        <strain evidence="1">0110345459</strain>
    </source>
</reference>
<keyword evidence="2" id="KW-1185">Reference proteome</keyword>
<name>A0A0L7QYS4_9HYME</name>